<dbReference type="EMBL" id="CABIKO010000030">
    <property type="protein sequence ID" value="VVA18516.1"/>
    <property type="molecule type" value="Genomic_DNA"/>
</dbReference>
<reference evidence="3" key="1">
    <citation type="journal article" date="2020" name="Plant J.">
        <title>Transposons played a major role in the diversification between the closely related almond and peach genomes: results from the almond genome sequence.</title>
        <authorList>
            <person name="Alioto T."/>
            <person name="Alexiou K.G."/>
            <person name="Bardil A."/>
            <person name="Barteri F."/>
            <person name="Castanera R."/>
            <person name="Cruz F."/>
            <person name="Dhingra A."/>
            <person name="Duval H."/>
            <person name="Fernandez I Marti A."/>
            <person name="Frias L."/>
            <person name="Galan B."/>
            <person name="Garcia J.L."/>
            <person name="Howad W."/>
            <person name="Gomez-Garrido J."/>
            <person name="Gut M."/>
            <person name="Julca I."/>
            <person name="Morata J."/>
            <person name="Puigdomenech P."/>
            <person name="Ribeca P."/>
            <person name="Rubio Cabetas M.J."/>
            <person name="Vlasova A."/>
            <person name="Wirthensohn M."/>
            <person name="Garcia-Mas J."/>
            <person name="Gabaldon T."/>
            <person name="Casacuberta J.M."/>
            <person name="Arus P."/>
        </authorList>
    </citation>
    <scope>NUCLEOTIDE SEQUENCE [LARGE SCALE GENOMIC DNA]</scope>
    <source>
        <strain evidence="3">cv. Texas</strain>
    </source>
</reference>
<feature type="compositionally biased region" description="Polar residues" evidence="1">
    <location>
        <begin position="192"/>
        <end position="212"/>
    </location>
</feature>
<protein>
    <submittedName>
        <fullName evidence="2">Uncharacterized protein</fullName>
    </submittedName>
</protein>
<sequence>MESQSASFGVLPSADSNSKSLLFSSGDFLEILIATLRLLFIAESVSGIPKNLFPLPKTGVLFASSVKSSSSVNNGTAEALGSSSTAEALLSSSSSMYKAIGNFLSNQTCLFNRCKMESQSASFGVLPSADSNSKSLLFSSGDFLEILIATLRLLFIAESVSGIPKNLFPLPKTGVLFASSVKSSSSVNNGTAEALGSSSTGTQIPSSESVNGFQKRKTRIGF</sequence>
<feature type="region of interest" description="Disordered" evidence="1">
    <location>
        <begin position="192"/>
        <end position="222"/>
    </location>
</feature>
<evidence type="ECO:0000313" key="2">
    <source>
        <dbReference type="EMBL" id="VVA18516.1"/>
    </source>
</evidence>
<dbReference type="AlphaFoldDB" id="A0A5E4ESV2"/>
<organism evidence="2 3">
    <name type="scientific">Prunus dulcis</name>
    <name type="common">Almond</name>
    <name type="synonym">Amygdalus dulcis</name>
    <dbReference type="NCBI Taxonomy" id="3755"/>
    <lineage>
        <taxon>Eukaryota</taxon>
        <taxon>Viridiplantae</taxon>
        <taxon>Streptophyta</taxon>
        <taxon>Embryophyta</taxon>
        <taxon>Tracheophyta</taxon>
        <taxon>Spermatophyta</taxon>
        <taxon>Magnoliopsida</taxon>
        <taxon>eudicotyledons</taxon>
        <taxon>Gunneridae</taxon>
        <taxon>Pentapetalae</taxon>
        <taxon>rosids</taxon>
        <taxon>fabids</taxon>
        <taxon>Rosales</taxon>
        <taxon>Rosaceae</taxon>
        <taxon>Amygdaloideae</taxon>
        <taxon>Amygdaleae</taxon>
        <taxon>Prunus</taxon>
    </lineage>
</organism>
<proteinExistence type="predicted"/>
<name>A0A5E4ESV2_PRUDU</name>
<accession>A0A5E4ESV2</accession>
<dbReference type="Gramene" id="VVA18516">
    <property type="protein sequence ID" value="VVA18516"/>
    <property type="gene ID" value="Prudul26B028556"/>
</dbReference>
<evidence type="ECO:0000313" key="3">
    <source>
        <dbReference type="Proteomes" id="UP000327085"/>
    </source>
</evidence>
<evidence type="ECO:0000256" key="1">
    <source>
        <dbReference type="SAM" id="MobiDB-lite"/>
    </source>
</evidence>
<dbReference type="Proteomes" id="UP000327085">
    <property type="component" value="Chromosome 2"/>
</dbReference>
<dbReference type="InParanoid" id="A0A5E4ESV2"/>
<gene>
    <name evidence="2" type="ORF">ALMOND_2B028556</name>
</gene>